<dbReference type="Proteomes" id="UP001175227">
    <property type="component" value="Unassembled WGS sequence"/>
</dbReference>
<accession>A0AA39PWF0</accession>
<reference evidence="1" key="1">
    <citation type="submission" date="2023-06" db="EMBL/GenBank/DDBJ databases">
        <authorList>
            <consortium name="Lawrence Berkeley National Laboratory"/>
            <person name="Ahrendt S."/>
            <person name="Sahu N."/>
            <person name="Indic B."/>
            <person name="Wong-Bajracharya J."/>
            <person name="Merenyi Z."/>
            <person name="Ke H.-M."/>
            <person name="Monk M."/>
            <person name="Kocsube S."/>
            <person name="Drula E."/>
            <person name="Lipzen A."/>
            <person name="Balint B."/>
            <person name="Henrissat B."/>
            <person name="Andreopoulos B."/>
            <person name="Martin F.M."/>
            <person name="Harder C.B."/>
            <person name="Rigling D."/>
            <person name="Ford K.L."/>
            <person name="Foster G.D."/>
            <person name="Pangilinan J."/>
            <person name="Papanicolaou A."/>
            <person name="Barry K."/>
            <person name="LaButti K."/>
            <person name="Viragh M."/>
            <person name="Koriabine M."/>
            <person name="Yan M."/>
            <person name="Riley R."/>
            <person name="Champramary S."/>
            <person name="Plett K.L."/>
            <person name="Tsai I.J."/>
            <person name="Slot J."/>
            <person name="Sipos G."/>
            <person name="Plett J."/>
            <person name="Nagy L.G."/>
            <person name="Grigoriev I.V."/>
        </authorList>
    </citation>
    <scope>NUCLEOTIDE SEQUENCE</scope>
    <source>
        <strain evidence="1">ICMP 16352</strain>
    </source>
</reference>
<evidence type="ECO:0000313" key="1">
    <source>
        <dbReference type="EMBL" id="KAK0491671.1"/>
    </source>
</evidence>
<name>A0AA39PWF0_9AGAR</name>
<protein>
    <submittedName>
        <fullName evidence="1">Uncharacterized protein</fullName>
    </submittedName>
</protein>
<evidence type="ECO:0000313" key="2">
    <source>
        <dbReference type="Proteomes" id="UP001175227"/>
    </source>
</evidence>
<comment type="caution">
    <text evidence="1">The sequence shown here is derived from an EMBL/GenBank/DDBJ whole genome shotgun (WGS) entry which is preliminary data.</text>
</comment>
<gene>
    <name evidence="1" type="ORF">IW261DRAFT_102877</name>
</gene>
<keyword evidence="2" id="KW-1185">Reference proteome</keyword>
<sequence length="106" mass="12106">MSEVTMHYGRQLRSALFSSIFTHTLWQCYAVDLPFRSQSLRTSSCTERIDTFFPLGTEHRDQKNGSLLWKSSTITEEQILLRQKSVITPTTPTTPSGVIIPFIPDQ</sequence>
<dbReference type="AlphaFoldDB" id="A0AA39PWF0"/>
<proteinExistence type="predicted"/>
<dbReference type="EMBL" id="JAUEPR010000001">
    <property type="protein sequence ID" value="KAK0491671.1"/>
    <property type="molecule type" value="Genomic_DNA"/>
</dbReference>
<organism evidence="1 2">
    <name type="scientific">Armillaria novae-zelandiae</name>
    <dbReference type="NCBI Taxonomy" id="153914"/>
    <lineage>
        <taxon>Eukaryota</taxon>
        <taxon>Fungi</taxon>
        <taxon>Dikarya</taxon>
        <taxon>Basidiomycota</taxon>
        <taxon>Agaricomycotina</taxon>
        <taxon>Agaricomycetes</taxon>
        <taxon>Agaricomycetidae</taxon>
        <taxon>Agaricales</taxon>
        <taxon>Marasmiineae</taxon>
        <taxon>Physalacriaceae</taxon>
        <taxon>Armillaria</taxon>
    </lineage>
</organism>